<dbReference type="OrthoDB" id="9786516at2"/>
<keyword evidence="5" id="KW-1185">Reference proteome</keyword>
<name>A0A1G9YAD7_9FIRM</name>
<feature type="compositionally biased region" description="Polar residues" evidence="2">
    <location>
        <begin position="68"/>
        <end position="84"/>
    </location>
</feature>
<dbReference type="SUPFAM" id="SSF56563">
    <property type="entry name" value="Major capsid protein gp5"/>
    <property type="match status" value="1"/>
</dbReference>
<reference evidence="4 5" key="1">
    <citation type="submission" date="2016-10" db="EMBL/GenBank/DDBJ databases">
        <authorList>
            <person name="de Groot N.N."/>
        </authorList>
    </citation>
    <scope>NUCLEOTIDE SEQUENCE [LARGE SCALE GENOMIC DNA]</scope>
    <source>
        <strain evidence="4 5">CGMCC 1.5012</strain>
    </source>
</reference>
<accession>A0A1G9YAD7</accession>
<dbReference type="RefSeq" id="WP_092639116.1">
    <property type="nucleotide sequence ID" value="NZ_FNID01000010.1"/>
</dbReference>
<dbReference type="Proteomes" id="UP000199182">
    <property type="component" value="Unassembled WGS sequence"/>
</dbReference>
<dbReference type="InterPro" id="IPR024455">
    <property type="entry name" value="Phage_capsid"/>
</dbReference>
<protein>
    <submittedName>
        <fullName evidence="4">Phage major capsid protein, HK97 family</fullName>
    </submittedName>
</protein>
<dbReference type="Gene3D" id="3.30.2320.10">
    <property type="entry name" value="hypothetical protein PF0899 domain"/>
    <property type="match status" value="1"/>
</dbReference>
<evidence type="ECO:0000313" key="5">
    <source>
        <dbReference type="Proteomes" id="UP000199182"/>
    </source>
</evidence>
<evidence type="ECO:0000313" key="4">
    <source>
        <dbReference type="EMBL" id="SDN05491.1"/>
    </source>
</evidence>
<organism evidence="4 5">
    <name type="scientific">Acetanaerobacterium elongatum</name>
    <dbReference type="NCBI Taxonomy" id="258515"/>
    <lineage>
        <taxon>Bacteria</taxon>
        <taxon>Bacillati</taxon>
        <taxon>Bacillota</taxon>
        <taxon>Clostridia</taxon>
        <taxon>Eubacteriales</taxon>
        <taxon>Oscillospiraceae</taxon>
        <taxon>Acetanaerobacterium</taxon>
    </lineage>
</organism>
<dbReference type="NCBIfam" id="TIGR01554">
    <property type="entry name" value="major_cap_HK97"/>
    <property type="match status" value="1"/>
</dbReference>
<evidence type="ECO:0000256" key="2">
    <source>
        <dbReference type="SAM" id="MobiDB-lite"/>
    </source>
</evidence>
<comment type="subcellular location">
    <subcellularLocation>
        <location evidence="1">Virion</location>
    </subcellularLocation>
</comment>
<dbReference type="EMBL" id="FNID01000010">
    <property type="protein sequence ID" value="SDN05491.1"/>
    <property type="molecule type" value="Genomic_DNA"/>
</dbReference>
<dbReference type="Pfam" id="PF05065">
    <property type="entry name" value="Phage_capsid"/>
    <property type="match status" value="1"/>
</dbReference>
<evidence type="ECO:0000259" key="3">
    <source>
        <dbReference type="Pfam" id="PF05065"/>
    </source>
</evidence>
<gene>
    <name evidence="4" type="ORF">SAMN05192585_11050</name>
</gene>
<feature type="domain" description="Phage capsid-like C-terminal" evidence="3">
    <location>
        <begin position="120"/>
        <end position="390"/>
    </location>
</feature>
<proteinExistence type="predicted"/>
<feature type="region of interest" description="Disordered" evidence="2">
    <location>
        <begin position="64"/>
        <end position="88"/>
    </location>
</feature>
<evidence type="ECO:0000256" key="1">
    <source>
        <dbReference type="ARBA" id="ARBA00004328"/>
    </source>
</evidence>
<dbReference type="STRING" id="258515.SAMN05192585_11050"/>
<dbReference type="InterPro" id="IPR054612">
    <property type="entry name" value="Phage_capsid-like_C"/>
</dbReference>
<dbReference type="AlphaFoldDB" id="A0A1G9YAD7"/>
<sequence>MKKVLEMREKRAKAWDAAKAFLDTRAKDGVLSPEDNATYDKMLADVDAMAHQIAIEEDRVARDAAMAQPTSSPITAKPNAQNGKPISPRATAEYREDFLNLVRGKRPIHNVMEEGTPSTGGYIVPVEFDSTLVQALARENVIRSLAKVITTAAPHRINVALTDVSADWVAESGTFTPSTPTFNQLSLDAFTLRAAALVSEELLQDSMFDLEAYLIDNFARAFAAKEEQAFCVGTGSGQPTGIFTANGGDVGVTTATAADIKADEIIDLTYSLKDGYKKNAAFVLSSATLAGIRKLKDGNGAYMWQPSLQAGQPDRLLGFPVYVSQYAPTIAAGAYTVAFGDFQNYWIADRSGRTVRRADELHIANLQTGFYAFQRVDGKTVLPEGIKLLKQHA</sequence>